<dbReference type="PANTHER" id="PTHR30372:SF4">
    <property type="entry name" value="LIPID-A-DISACCHARIDE SYNTHASE, MITOCHONDRIAL-RELATED"/>
    <property type="match status" value="1"/>
</dbReference>
<comment type="caution">
    <text evidence="12">The sequence shown here is derived from an EMBL/GenBank/DDBJ whole genome shotgun (WGS) entry which is preliminary data.</text>
</comment>
<keyword evidence="7" id="KW-0328">Glycosyltransferase</keyword>
<dbReference type="SUPFAM" id="SSF53756">
    <property type="entry name" value="UDP-Glycosyltransferase/glycogen phosphorylase"/>
    <property type="match status" value="1"/>
</dbReference>
<reference evidence="13" key="1">
    <citation type="journal article" date="2019" name="Int. J. Syst. Evol. Microbiol.">
        <title>The Global Catalogue of Microorganisms (GCM) 10K type strain sequencing project: providing services to taxonomists for standard genome sequencing and annotation.</title>
        <authorList>
            <consortium name="The Broad Institute Genomics Platform"/>
            <consortium name="The Broad Institute Genome Sequencing Center for Infectious Disease"/>
            <person name="Wu L."/>
            <person name="Ma J."/>
        </authorList>
    </citation>
    <scope>NUCLEOTIDE SEQUENCE [LARGE SCALE GENOMIC DNA]</scope>
    <source>
        <strain evidence="13">KCTC 42443</strain>
    </source>
</reference>
<evidence type="ECO:0000256" key="5">
    <source>
        <dbReference type="ARBA" id="ARBA00022516"/>
    </source>
</evidence>
<comment type="function">
    <text evidence="1">Condensation of UDP-2,3-diacylglucosamine and 2,3-diacylglucosamine-1-phosphate to form lipid A disaccharide, a precursor of lipid A, a phosphorylated glycolipid that anchors the lipopolysaccharide to the outer membrane of the cell.</text>
</comment>
<name>A0ABQ3IVK8_9RHOB</name>
<evidence type="ECO:0000256" key="8">
    <source>
        <dbReference type="ARBA" id="ARBA00022679"/>
    </source>
</evidence>
<evidence type="ECO:0000256" key="3">
    <source>
        <dbReference type="ARBA" id="ARBA00012687"/>
    </source>
</evidence>
<keyword evidence="5" id="KW-0444">Lipid biosynthesis</keyword>
<sequence length="391" mass="42009">MKVFLIAGEPSGDRLGAALMAGLKTLVDPVEFLGIGGSEMQGQGLRSLFPMSELSIMGIAEVAPKYFHLKRRIRETAQAVIEANPDVLITIDSPDFCLRVARIVKESEVEGLTFGRDIPTVHYVAPSVWAWRPKRAEKMAQWIDHVLALLPFEPPYMEAAGMSCDFVGHPVVADPIATEAEAQAFRDHHQIGTGPLVLALPGSRKGEVTRLADRFGDTLGRVARAHPEMSVALPVAQGVEALVRDLTANWLVKPILIPADQPDLKRAAFRAADVALAASGTVSLELAAAATPMVIAYDMNWLSRVLIGRLLRVDTVTLVNLVSETRTVPEFLGAECTPDRIAPALLATLADPAAQNEAMALTMDRLGRGGEAPGLRAARSVLDAVARARTT</sequence>
<evidence type="ECO:0000256" key="4">
    <source>
        <dbReference type="ARBA" id="ARBA00020902"/>
    </source>
</evidence>
<keyword evidence="9" id="KW-0443">Lipid metabolism</keyword>
<comment type="catalytic activity">
    <reaction evidence="10">
        <text>a lipid X + a UDP-2-N,3-O-bis[(3R)-3-hydroxyacyl]-alpha-D-glucosamine = a lipid A disaccharide + UDP + H(+)</text>
        <dbReference type="Rhea" id="RHEA:67828"/>
        <dbReference type="ChEBI" id="CHEBI:15378"/>
        <dbReference type="ChEBI" id="CHEBI:58223"/>
        <dbReference type="ChEBI" id="CHEBI:137748"/>
        <dbReference type="ChEBI" id="CHEBI:176338"/>
        <dbReference type="ChEBI" id="CHEBI:176343"/>
        <dbReference type="EC" id="2.4.1.182"/>
    </reaction>
</comment>
<evidence type="ECO:0000256" key="2">
    <source>
        <dbReference type="ARBA" id="ARBA00007868"/>
    </source>
</evidence>
<evidence type="ECO:0000256" key="11">
    <source>
        <dbReference type="NCBIfam" id="TIGR00215"/>
    </source>
</evidence>
<evidence type="ECO:0000256" key="7">
    <source>
        <dbReference type="ARBA" id="ARBA00022676"/>
    </source>
</evidence>
<keyword evidence="6" id="KW-0441">Lipid A biosynthesis</keyword>
<dbReference type="Pfam" id="PF02684">
    <property type="entry name" value="LpxB"/>
    <property type="match status" value="1"/>
</dbReference>
<keyword evidence="8" id="KW-0808">Transferase</keyword>
<accession>A0ABQ3IVK8</accession>
<organism evidence="12 13">
    <name type="scientific">Aliiroseovarius zhejiangensis</name>
    <dbReference type="NCBI Taxonomy" id="1632025"/>
    <lineage>
        <taxon>Bacteria</taxon>
        <taxon>Pseudomonadati</taxon>
        <taxon>Pseudomonadota</taxon>
        <taxon>Alphaproteobacteria</taxon>
        <taxon>Rhodobacterales</taxon>
        <taxon>Paracoccaceae</taxon>
        <taxon>Aliiroseovarius</taxon>
    </lineage>
</organism>
<dbReference type="EMBL" id="BNCH01000002">
    <property type="protein sequence ID" value="GHE95534.1"/>
    <property type="molecule type" value="Genomic_DNA"/>
</dbReference>
<proteinExistence type="inferred from homology"/>
<comment type="similarity">
    <text evidence="2">Belongs to the LpxB family.</text>
</comment>
<protein>
    <recommendedName>
        <fullName evidence="4 11">Lipid-A-disaccharide synthase</fullName>
        <ecNumber evidence="3 11">2.4.1.182</ecNumber>
    </recommendedName>
</protein>
<evidence type="ECO:0000256" key="6">
    <source>
        <dbReference type="ARBA" id="ARBA00022556"/>
    </source>
</evidence>
<evidence type="ECO:0000256" key="10">
    <source>
        <dbReference type="ARBA" id="ARBA00048975"/>
    </source>
</evidence>
<gene>
    <name evidence="12" type="primary">lpxB</name>
    <name evidence="12" type="ORF">GCM10016455_15400</name>
</gene>
<dbReference type="EC" id="2.4.1.182" evidence="3 11"/>
<dbReference type="NCBIfam" id="TIGR00215">
    <property type="entry name" value="lpxB"/>
    <property type="match status" value="1"/>
</dbReference>
<evidence type="ECO:0000256" key="9">
    <source>
        <dbReference type="ARBA" id="ARBA00023098"/>
    </source>
</evidence>
<evidence type="ECO:0000313" key="13">
    <source>
        <dbReference type="Proteomes" id="UP000609802"/>
    </source>
</evidence>
<dbReference type="RefSeq" id="WP_191285890.1">
    <property type="nucleotide sequence ID" value="NZ_BNCH01000002.1"/>
</dbReference>
<dbReference type="Proteomes" id="UP000609802">
    <property type="component" value="Unassembled WGS sequence"/>
</dbReference>
<evidence type="ECO:0000313" key="12">
    <source>
        <dbReference type="EMBL" id="GHE95534.1"/>
    </source>
</evidence>
<keyword evidence="13" id="KW-1185">Reference proteome</keyword>
<evidence type="ECO:0000256" key="1">
    <source>
        <dbReference type="ARBA" id="ARBA00002056"/>
    </source>
</evidence>
<dbReference type="InterPro" id="IPR003835">
    <property type="entry name" value="Glyco_trans_19"/>
</dbReference>
<dbReference type="PANTHER" id="PTHR30372">
    <property type="entry name" value="LIPID-A-DISACCHARIDE SYNTHASE"/>
    <property type="match status" value="1"/>
</dbReference>